<reference evidence="1" key="1">
    <citation type="submission" date="2018-05" db="EMBL/GenBank/DDBJ databases">
        <authorList>
            <person name="Lanie J.A."/>
            <person name="Ng W.-L."/>
            <person name="Kazmierczak K.M."/>
            <person name="Andrzejewski T.M."/>
            <person name="Davidsen T.M."/>
            <person name="Wayne K.J."/>
            <person name="Tettelin H."/>
            <person name="Glass J.I."/>
            <person name="Rusch D."/>
            <person name="Podicherti R."/>
            <person name="Tsui H.-C.T."/>
            <person name="Winkler M.E."/>
        </authorList>
    </citation>
    <scope>NUCLEOTIDE SEQUENCE</scope>
</reference>
<organism evidence="1">
    <name type="scientific">marine metagenome</name>
    <dbReference type="NCBI Taxonomy" id="408172"/>
    <lineage>
        <taxon>unclassified sequences</taxon>
        <taxon>metagenomes</taxon>
        <taxon>ecological metagenomes</taxon>
    </lineage>
</organism>
<gene>
    <name evidence="1" type="ORF">METZ01_LOCUS238337</name>
</gene>
<dbReference type="AlphaFoldDB" id="A0A382HFI7"/>
<protein>
    <submittedName>
        <fullName evidence="1">Uncharacterized protein</fullName>
    </submittedName>
</protein>
<proteinExistence type="predicted"/>
<evidence type="ECO:0000313" key="1">
    <source>
        <dbReference type="EMBL" id="SVB85483.1"/>
    </source>
</evidence>
<name>A0A382HFI7_9ZZZZ</name>
<accession>A0A382HFI7</accession>
<dbReference type="EMBL" id="UINC01060701">
    <property type="protein sequence ID" value="SVB85483.1"/>
    <property type="molecule type" value="Genomic_DNA"/>
</dbReference>
<sequence length="215" mass="22627">MHRFVRTFFVGAALAVTLGVPANAEVGLGTDVVSRYVWRGADLGNAASVQPWISYGNDAFEVGAWSSWAINDGGANENDLYVSFGAGPVGITVTDYFNPAEAPADFFDYSDDAGVHIIEVTGALDLGAVSVLGAINLLGDDENSIWVEASLPLEMLTSDDVEVGLTVGAGNGNYTTDTDPMVASVSLDVAKDDWFGSYILNPDAEITFLVIGKSF</sequence>